<reference evidence="2 3" key="1">
    <citation type="submission" date="2021-01" db="EMBL/GenBank/DDBJ databases">
        <title>Chromosome-level genome assembly of a human fungal pathogen reveals clustering of transcriptionally co-regulated genes.</title>
        <authorList>
            <person name="Voorhies M."/>
            <person name="Cohen S."/>
            <person name="Shea T.P."/>
            <person name="Petrus S."/>
            <person name="Munoz J.F."/>
            <person name="Poplawski S."/>
            <person name="Goldman W.E."/>
            <person name="Michael T."/>
            <person name="Cuomo C.A."/>
            <person name="Sil A."/>
            <person name="Beyhan S."/>
        </authorList>
    </citation>
    <scope>NUCLEOTIDE SEQUENCE [LARGE SCALE GENOMIC DNA]</scope>
    <source>
        <strain evidence="2 3">G184AR</strain>
    </source>
</reference>
<feature type="region of interest" description="Disordered" evidence="1">
    <location>
        <begin position="29"/>
        <end position="65"/>
    </location>
</feature>
<name>A0A8H8CT56_AJECA</name>
<evidence type="ECO:0000313" key="2">
    <source>
        <dbReference type="EMBL" id="KAG5287868.1"/>
    </source>
</evidence>
<proteinExistence type="predicted"/>
<accession>A0A8H8CT56</accession>
<feature type="compositionally biased region" description="Basic residues" evidence="1">
    <location>
        <begin position="40"/>
        <end position="56"/>
    </location>
</feature>
<comment type="caution">
    <text evidence="2">The sequence shown here is derived from an EMBL/GenBank/DDBJ whole genome shotgun (WGS) entry which is preliminary data.</text>
</comment>
<sequence>MKPLNIEVSSLPHPLIILIISTEPSFPPLSCPHPPFKPQKQPKAKKKGEKKERTHGRTNSGRGNSRLSIYYSTYLHI</sequence>
<evidence type="ECO:0000256" key="1">
    <source>
        <dbReference type="SAM" id="MobiDB-lite"/>
    </source>
</evidence>
<gene>
    <name evidence="2" type="ORF">I7I52_11782</name>
</gene>
<evidence type="ECO:0000313" key="3">
    <source>
        <dbReference type="Proteomes" id="UP000670092"/>
    </source>
</evidence>
<dbReference type="AlphaFoldDB" id="A0A8H8CT56"/>
<dbReference type="VEuPathDB" id="FungiDB:I7I52_11782"/>
<dbReference type="Proteomes" id="UP000670092">
    <property type="component" value="Unassembled WGS sequence"/>
</dbReference>
<organism evidence="2 3">
    <name type="scientific">Ajellomyces capsulatus</name>
    <name type="common">Darling's disease fungus</name>
    <name type="synonym">Histoplasma capsulatum</name>
    <dbReference type="NCBI Taxonomy" id="5037"/>
    <lineage>
        <taxon>Eukaryota</taxon>
        <taxon>Fungi</taxon>
        <taxon>Dikarya</taxon>
        <taxon>Ascomycota</taxon>
        <taxon>Pezizomycotina</taxon>
        <taxon>Eurotiomycetes</taxon>
        <taxon>Eurotiomycetidae</taxon>
        <taxon>Onygenales</taxon>
        <taxon>Ajellomycetaceae</taxon>
        <taxon>Histoplasma</taxon>
    </lineage>
</organism>
<dbReference type="EMBL" id="JAEVHI010000007">
    <property type="protein sequence ID" value="KAG5287868.1"/>
    <property type="molecule type" value="Genomic_DNA"/>
</dbReference>
<protein>
    <submittedName>
        <fullName evidence="2">Uncharacterized protein</fullName>
    </submittedName>
</protein>